<evidence type="ECO:0000256" key="5">
    <source>
        <dbReference type="ARBA" id="ARBA00022692"/>
    </source>
</evidence>
<evidence type="ECO:0000256" key="6">
    <source>
        <dbReference type="ARBA" id="ARBA00022982"/>
    </source>
</evidence>
<dbReference type="PANTHER" id="PTHR45828:SF43">
    <property type="entry name" value="REELIN DOMAIN-CONTAINING PROTEIN"/>
    <property type="match status" value="1"/>
</dbReference>
<dbReference type="OrthoDB" id="2419613at2759"/>
<sequence length="598" mass="64434">MRTMTSWLPFEQTTFGSRDPIVCSFVIPNVFAATCIYKPVNMTDVPCCRVEMEARFLILFSGYFVSVFSYPYGQISASCDTMLPQHKGNRPQATASPFFITVSKTSFNSGDSITVKIQSSSDYTFKGFILEALSVGGDTITGAFTTTGNTQGLSCSGGPNSAVSHSDPNPKTSITTSWTAPSGVGPVRFRATVLHDFVTFWSEVESGTLMPLQISNTTCGTAKFCFSDPANCSPNSSNCLFMSAVPSSSGYVFEMSGSTSGYIAIGFSDDQKMGSDDYYICAKNSSENVLIQRAYSTGPVTPQSRNASLSGSPVSSYINGVLNCIFSSGASISTSPSRASASSAYFIFLATGPTQANGQIQQHIKNPLITATKIDLSIYGSTKAASGSSSLVLGHGALMLIAWMTTGTIGMLIARYMKNAAKEQYAGKGLWFLLHVFLMILTVMLTSIAFIMIFSEVAGWSSDTGAHPVLGCIVMILSFLQPFGALLRPAPNDKRRFIFNWAHGLNALVIKVLAVATLFLGLQLVDTSSNQWMPKVMGGFYGWEVLFYIILEVNARWNEKAVYEEVYKKLQSESVILVTFVCGNLAFLIALLVGIGQS</sequence>
<keyword evidence="16" id="KW-1185">Reference proteome</keyword>
<keyword evidence="4" id="KW-0813">Transport</keyword>
<keyword evidence="8" id="KW-0408">Iron</keyword>
<evidence type="ECO:0000256" key="3">
    <source>
        <dbReference type="ARBA" id="ARBA00009195"/>
    </source>
</evidence>
<dbReference type="InterPro" id="IPR002861">
    <property type="entry name" value="Reeler_dom"/>
</dbReference>
<keyword evidence="10" id="KW-0325">Glycoprotein</keyword>
<dbReference type="AlphaFoldDB" id="A0A8J1MYW5"/>
<dbReference type="InterPro" id="IPR005018">
    <property type="entry name" value="DOMON_domain"/>
</dbReference>
<dbReference type="PROSITE" id="PS51019">
    <property type="entry name" value="REELIN"/>
    <property type="match status" value="1"/>
</dbReference>
<feature type="domain" description="Reelin" evidence="15">
    <location>
        <begin position="64"/>
        <end position="224"/>
    </location>
</feature>
<evidence type="ECO:0000256" key="7">
    <source>
        <dbReference type="ARBA" id="ARBA00022989"/>
    </source>
</evidence>
<dbReference type="Gene3D" id="2.60.40.4060">
    <property type="entry name" value="Reeler domain"/>
    <property type="match status" value="1"/>
</dbReference>
<evidence type="ECO:0000313" key="17">
    <source>
        <dbReference type="RefSeq" id="XP_041446468.1"/>
    </source>
</evidence>
<dbReference type="Proteomes" id="UP000186698">
    <property type="component" value="Chromosome 4L"/>
</dbReference>
<organism evidence="16 17">
    <name type="scientific">Xenopus laevis</name>
    <name type="common">African clawed frog</name>
    <dbReference type="NCBI Taxonomy" id="8355"/>
    <lineage>
        <taxon>Eukaryota</taxon>
        <taxon>Metazoa</taxon>
        <taxon>Chordata</taxon>
        <taxon>Craniata</taxon>
        <taxon>Vertebrata</taxon>
        <taxon>Euteleostomi</taxon>
        <taxon>Amphibia</taxon>
        <taxon>Batrachia</taxon>
        <taxon>Anura</taxon>
        <taxon>Pipoidea</taxon>
        <taxon>Pipidae</taxon>
        <taxon>Xenopodinae</taxon>
        <taxon>Xenopus</taxon>
        <taxon>Xenopus</taxon>
    </lineage>
</organism>
<comment type="cofactor">
    <cofactor evidence="1">
        <name>heme b</name>
        <dbReference type="ChEBI" id="CHEBI:60344"/>
    </cofactor>
</comment>
<evidence type="ECO:0000259" key="15">
    <source>
        <dbReference type="PROSITE" id="PS51019"/>
    </source>
</evidence>
<feature type="transmembrane region" description="Helical" evidence="12">
    <location>
        <begin position="392"/>
        <end position="417"/>
    </location>
</feature>
<comment type="similarity">
    <text evidence="3">Belongs to the FRRS1 family.</text>
</comment>
<keyword evidence="9 12" id="KW-0472">Membrane</keyword>
<keyword evidence="6" id="KW-0249">Electron transport</keyword>
<dbReference type="SMART" id="SM00665">
    <property type="entry name" value="B561"/>
    <property type="match status" value="1"/>
</dbReference>
<dbReference type="Pfam" id="PF03351">
    <property type="entry name" value="DOMON"/>
    <property type="match status" value="1"/>
</dbReference>
<feature type="region of interest" description="Disordered" evidence="11">
    <location>
        <begin position="155"/>
        <end position="177"/>
    </location>
</feature>
<feature type="transmembrane region" description="Helical" evidence="12">
    <location>
        <begin position="466"/>
        <end position="487"/>
    </location>
</feature>
<evidence type="ECO:0000256" key="2">
    <source>
        <dbReference type="ARBA" id="ARBA00004141"/>
    </source>
</evidence>
<dbReference type="GO" id="GO:0016020">
    <property type="term" value="C:membrane"/>
    <property type="evidence" value="ECO:0000318"/>
    <property type="project" value="GO_Central"/>
</dbReference>
<dbReference type="Pfam" id="PF03188">
    <property type="entry name" value="Cytochrom_B561"/>
    <property type="match status" value="1"/>
</dbReference>
<evidence type="ECO:0000256" key="11">
    <source>
        <dbReference type="SAM" id="MobiDB-lite"/>
    </source>
</evidence>
<feature type="domain" description="Cytochrome b561" evidence="14">
    <location>
        <begin position="357"/>
        <end position="557"/>
    </location>
</feature>
<comment type="subcellular location">
    <subcellularLocation>
        <location evidence="2">Membrane</location>
        <topology evidence="2">Multi-pass membrane protein</topology>
    </subcellularLocation>
</comment>
<proteinExistence type="inferred from homology"/>
<dbReference type="RefSeq" id="XP_041446468.1">
    <property type="nucleotide sequence ID" value="XM_041590534.1"/>
</dbReference>
<dbReference type="CDD" id="cd08760">
    <property type="entry name" value="Cyt_b561_FRRS1_like"/>
    <property type="match status" value="1"/>
</dbReference>
<dbReference type="PANTHER" id="PTHR45828">
    <property type="entry name" value="CYTOCHROME B561/FERRIC REDUCTASE TRANSMEMBRANE"/>
    <property type="match status" value="1"/>
</dbReference>
<evidence type="ECO:0000256" key="8">
    <source>
        <dbReference type="ARBA" id="ARBA00023004"/>
    </source>
</evidence>
<gene>
    <name evidence="17" type="primary">LOC108714379</name>
</gene>
<dbReference type="Pfam" id="PF02014">
    <property type="entry name" value="Reeler"/>
    <property type="match status" value="1"/>
</dbReference>
<dbReference type="InterPro" id="IPR051237">
    <property type="entry name" value="Ferric-chelate_Red/DefProt"/>
</dbReference>
<dbReference type="CDD" id="cd09628">
    <property type="entry name" value="DOMON_SDR_2_like"/>
    <property type="match status" value="1"/>
</dbReference>
<evidence type="ECO:0000256" key="1">
    <source>
        <dbReference type="ARBA" id="ARBA00001970"/>
    </source>
</evidence>
<dbReference type="SMART" id="SM00664">
    <property type="entry name" value="DoH"/>
    <property type="match status" value="1"/>
</dbReference>
<evidence type="ECO:0000256" key="4">
    <source>
        <dbReference type="ARBA" id="ARBA00022448"/>
    </source>
</evidence>
<feature type="transmembrane region" description="Helical" evidence="12">
    <location>
        <begin position="537"/>
        <end position="555"/>
    </location>
</feature>
<dbReference type="Gene3D" id="1.20.120.1770">
    <property type="match status" value="1"/>
</dbReference>
<evidence type="ECO:0000256" key="12">
    <source>
        <dbReference type="SAM" id="Phobius"/>
    </source>
</evidence>
<feature type="transmembrane region" description="Helical" evidence="12">
    <location>
        <begin position="575"/>
        <end position="595"/>
    </location>
</feature>
<dbReference type="PROSITE" id="PS50836">
    <property type="entry name" value="DOMON"/>
    <property type="match status" value="1"/>
</dbReference>
<evidence type="ECO:0000259" key="13">
    <source>
        <dbReference type="PROSITE" id="PS50836"/>
    </source>
</evidence>
<dbReference type="CDD" id="cd08544">
    <property type="entry name" value="Reeler"/>
    <property type="match status" value="1"/>
</dbReference>
<dbReference type="InterPro" id="IPR042307">
    <property type="entry name" value="Reeler_sf"/>
</dbReference>
<evidence type="ECO:0000313" key="16">
    <source>
        <dbReference type="Proteomes" id="UP000186698"/>
    </source>
</evidence>
<evidence type="ECO:0000256" key="10">
    <source>
        <dbReference type="ARBA" id="ARBA00023180"/>
    </source>
</evidence>
<accession>A0A8J1MYW5</accession>
<protein>
    <submittedName>
        <fullName evidence="17">Ferric-chelate reductase 1 isoform X1</fullName>
    </submittedName>
</protein>
<dbReference type="PROSITE" id="PS50939">
    <property type="entry name" value="CYTOCHROME_B561"/>
    <property type="match status" value="1"/>
</dbReference>
<dbReference type="GeneID" id="108714379"/>
<evidence type="ECO:0000259" key="14">
    <source>
        <dbReference type="PROSITE" id="PS50939"/>
    </source>
</evidence>
<feature type="transmembrane region" description="Helical" evidence="12">
    <location>
        <begin position="508"/>
        <end position="525"/>
    </location>
</feature>
<evidence type="ECO:0000256" key="9">
    <source>
        <dbReference type="ARBA" id="ARBA00023136"/>
    </source>
</evidence>
<reference evidence="17" key="1">
    <citation type="submission" date="2025-08" db="UniProtKB">
        <authorList>
            <consortium name="RefSeq"/>
        </authorList>
    </citation>
    <scope>IDENTIFICATION</scope>
    <source>
        <strain evidence="17">J_2021</strain>
        <tissue evidence="17">Erythrocytes</tissue>
    </source>
</reference>
<keyword evidence="5 12" id="KW-0812">Transmembrane</keyword>
<name>A0A8J1MYW5_XENLA</name>
<dbReference type="InterPro" id="IPR006593">
    <property type="entry name" value="Cyt_b561/ferric_Rdtase_TM"/>
</dbReference>
<feature type="domain" description="DOMON" evidence="13">
    <location>
        <begin position="236"/>
        <end position="352"/>
    </location>
</feature>
<feature type="transmembrane region" description="Helical" evidence="12">
    <location>
        <begin position="429"/>
        <end position="454"/>
    </location>
</feature>
<keyword evidence="7 12" id="KW-1133">Transmembrane helix</keyword>